<dbReference type="SUPFAM" id="SSF52833">
    <property type="entry name" value="Thioredoxin-like"/>
    <property type="match status" value="1"/>
</dbReference>
<dbReference type="GO" id="GO:0016034">
    <property type="term" value="F:maleylacetoacetate isomerase activity"/>
    <property type="evidence" value="ECO:0007669"/>
    <property type="project" value="UniProtKB-EC"/>
</dbReference>
<dbReference type="InterPro" id="IPR040079">
    <property type="entry name" value="Glutathione_S-Trfase"/>
</dbReference>
<accession>A0ABX2QC20</accession>
<dbReference type="Gene3D" id="3.40.30.10">
    <property type="entry name" value="Glutaredoxin"/>
    <property type="match status" value="1"/>
</dbReference>
<dbReference type="CDD" id="cd03042">
    <property type="entry name" value="GST_N_Zeta"/>
    <property type="match status" value="1"/>
</dbReference>
<dbReference type="PROSITE" id="PS50405">
    <property type="entry name" value="GST_CTER"/>
    <property type="match status" value="1"/>
</dbReference>
<keyword evidence="5" id="KW-1185">Reference proteome</keyword>
<proteinExistence type="inferred from homology"/>
<name>A0ABX2QC20_9HYPH</name>
<dbReference type="SFLD" id="SFLDG00358">
    <property type="entry name" value="Main_(cytGST)"/>
    <property type="match status" value="1"/>
</dbReference>
<dbReference type="Proteomes" id="UP000659172">
    <property type="component" value="Unassembled WGS sequence"/>
</dbReference>
<evidence type="ECO:0000313" key="5">
    <source>
        <dbReference type="Proteomes" id="UP000659172"/>
    </source>
</evidence>
<reference evidence="4 5" key="1">
    <citation type="submission" date="2020-06" db="EMBL/GenBank/DDBJ databases">
        <title>Rhizobium sp.nov. isolated from the tomato plant.</title>
        <authorList>
            <person name="Thin K.K."/>
            <person name="Zhang X."/>
            <person name="He S."/>
        </authorList>
    </citation>
    <scope>NUCLEOTIDE SEQUENCE [LARGE SCALE GENOMIC DNA]</scope>
    <source>
        <strain evidence="4 5">DBTS2</strain>
    </source>
</reference>
<dbReference type="InterPro" id="IPR034333">
    <property type="entry name" value="GST_Zeta_N"/>
</dbReference>
<dbReference type="InterPro" id="IPR005955">
    <property type="entry name" value="GST_Zeta"/>
</dbReference>
<dbReference type="EMBL" id="JABXYK010000004">
    <property type="protein sequence ID" value="NVP55269.1"/>
    <property type="molecule type" value="Genomic_DNA"/>
</dbReference>
<dbReference type="InterPro" id="IPR036249">
    <property type="entry name" value="Thioredoxin-like_sf"/>
</dbReference>
<comment type="caution">
    <text evidence="4">The sequence shown here is derived from an EMBL/GenBank/DDBJ whole genome shotgun (WGS) entry which is preliminary data.</text>
</comment>
<evidence type="ECO:0000259" key="3">
    <source>
        <dbReference type="PROSITE" id="PS50405"/>
    </source>
</evidence>
<sequence>MSNETVLYDYWRSSASYRVRIALNSLGIAYRTVPVDLLDGEHKAATHLRRNPQGLVPALEIDGLMMTQSLAIIEYLAETRGGSGLLPEDAPGRQRVRALAYAIAMDIHPICNLGVVGHVMELTAGDDVARRAWMRKFIGEGLLAVDRMLDDPRTGVFCHGDSPTMADMCLVPQVYNAERWGVDLSALGRVRRVVDLCNERTAFRDGHPDRVKLQSARDVPFCGE</sequence>
<feature type="domain" description="GST C-terminal" evidence="3">
    <location>
        <begin position="89"/>
        <end position="221"/>
    </location>
</feature>
<protein>
    <submittedName>
        <fullName evidence="4">Maleylacetoacetate isomerase</fullName>
        <ecNumber evidence="4">5.2.1.2</ecNumber>
    </submittedName>
</protein>
<dbReference type="CDD" id="cd03191">
    <property type="entry name" value="GST_C_Zeta"/>
    <property type="match status" value="1"/>
</dbReference>
<dbReference type="PANTHER" id="PTHR42673">
    <property type="entry name" value="MALEYLACETOACETATE ISOMERASE"/>
    <property type="match status" value="1"/>
</dbReference>
<dbReference type="RefSeq" id="WP_176949261.1">
    <property type="nucleotide sequence ID" value="NZ_JABXYK010000004.1"/>
</dbReference>
<evidence type="ECO:0000256" key="1">
    <source>
        <dbReference type="ARBA" id="ARBA00010007"/>
    </source>
</evidence>
<dbReference type="PROSITE" id="PS50404">
    <property type="entry name" value="GST_NTER"/>
    <property type="match status" value="1"/>
</dbReference>
<dbReference type="NCBIfam" id="TIGR01262">
    <property type="entry name" value="maiA"/>
    <property type="match status" value="1"/>
</dbReference>
<dbReference type="Pfam" id="PF02798">
    <property type="entry name" value="GST_N"/>
    <property type="match status" value="1"/>
</dbReference>
<dbReference type="InterPro" id="IPR034330">
    <property type="entry name" value="GST_Zeta_C"/>
</dbReference>
<comment type="similarity">
    <text evidence="1">Belongs to the GST superfamily. Zeta family.</text>
</comment>
<dbReference type="SFLD" id="SFLDS00019">
    <property type="entry name" value="Glutathione_Transferase_(cytos"/>
    <property type="match status" value="1"/>
</dbReference>
<dbReference type="EC" id="5.2.1.2" evidence="4"/>
<dbReference type="InterPro" id="IPR004045">
    <property type="entry name" value="Glutathione_S-Trfase_N"/>
</dbReference>
<dbReference type="Gene3D" id="1.20.1050.10">
    <property type="match status" value="1"/>
</dbReference>
<gene>
    <name evidence="4" type="primary">maiA</name>
    <name evidence="4" type="ORF">HV823_08370</name>
</gene>
<feature type="domain" description="GST N-terminal" evidence="2">
    <location>
        <begin position="3"/>
        <end position="84"/>
    </location>
</feature>
<dbReference type="PANTHER" id="PTHR42673:SF4">
    <property type="entry name" value="MALEYLACETOACETATE ISOMERASE"/>
    <property type="match status" value="1"/>
</dbReference>
<organism evidence="4 5">
    <name type="scientific">Mycoplana rhizolycopersici</name>
    <dbReference type="NCBI Taxonomy" id="2746702"/>
    <lineage>
        <taxon>Bacteria</taxon>
        <taxon>Pseudomonadati</taxon>
        <taxon>Pseudomonadota</taxon>
        <taxon>Alphaproteobacteria</taxon>
        <taxon>Hyphomicrobiales</taxon>
        <taxon>Rhizobiaceae</taxon>
        <taxon>Mycoplana</taxon>
    </lineage>
</organism>
<dbReference type="InterPro" id="IPR010987">
    <property type="entry name" value="Glutathione-S-Trfase_C-like"/>
</dbReference>
<evidence type="ECO:0000259" key="2">
    <source>
        <dbReference type="PROSITE" id="PS50404"/>
    </source>
</evidence>
<evidence type="ECO:0000313" key="4">
    <source>
        <dbReference type="EMBL" id="NVP55269.1"/>
    </source>
</evidence>
<dbReference type="InterPro" id="IPR036282">
    <property type="entry name" value="Glutathione-S-Trfase_C_sf"/>
</dbReference>
<keyword evidence="4" id="KW-0413">Isomerase</keyword>
<dbReference type="SUPFAM" id="SSF47616">
    <property type="entry name" value="GST C-terminal domain-like"/>
    <property type="match status" value="1"/>
</dbReference>